<evidence type="ECO:0000313" key="3">
    <source>
        <dbReference type="Proteomes" id="UP001642484"/>
    </source>
</evidence>
<protein>
    <recommendedName>
        <fullName evidence="1">Methyltransferase FkbM domain-containing protein</fullName>
    </recommendedName>
</protein>
<dbReference type="PANTHER" id="PTHR34203:SF15">
    <property type="entry name" value="SLL1173 PROTEIN"/>
    <property type="match status" value="1"/>
</dbReference>
<dbReference type="Pfam" id="PF05050">
    <property type="entry name" value="Methyltransf_21"/>
    <property type="match status" value="1"/>
</dbReference>
<dbReference type="InterPro" id="IPR052514">
    <property type="entry name" value="SAM-dependent_MTase"/>
</dbReference>
<comment type="caution">
    <text evidence="2">The sequence shown here is derived from an EMBL/GenBank/DDBJ whole genome shotgun (WGS) entry which is preliminary data.</text>
</comment>
<dbReference type="EMBL" id="CAXAMN010011225">
    <property type="protein sequence ID" value="CAK9034733.1"/>
    <property type="molecule type" value="Genomic_DNA"/>
</dbReference>
<dbReference type="NCBIfam" id="TIGR01444">
    <property type="entry name" value="fkbM_fam"/>
    <property type="match status" value="1"/>
</dbReference>
<dbReference type="SUPFAM" id="SSF53335">
    <property type="entry name" value="S-adenosyl-L-methionine-dependent methyltransferases"/>
    <property type="match status" value="1"/>
</dbReference>
<dbReference type="Gene3D" id="3.40.50.150">
    <property type="entry name" value="Vaccinia Virus protein VP39"/>
    <property type="match status" value="1"/>
</dbReference>
<reference evidence="2 3" key="1">
    <citation type="submission" date="2024-02" db="EMBL/GenBank/DDBJ databases">
        <authorList>
            <person name="Chen Y."/>
            <person name="Shah S."/>
            <person name="Dougan E. K."/>
            <person name="Thang M."/>
            <person name="Chan C."/>
        </authorList>
    </citation>
    <scope>NUCLEOTIDE SEQUENCE [LARGE SCALE GENOMIC DNA]</scope>
</reference>
<organism evidence="2 3">
    <name type="scientific">Durusdinium trenchii</name>
    <dbReference type="NCBI Taxonomy" id="1381693"/>
    <lineage>
        <taxon>Eukaryota</taxon>
        <taxon>Sar</taxon>
        <taxon>Alveolata</taxon>
        <taxon>Dinophyceae</taxon>
        <taxon>Suessiales</taxon>
        <taxon>Symbiodiniaceae</taxon>
        <taxon>Durusdinium</taxon>
    </lineage>
</organism>
<gene>
    <name evidence="2" type="ORF">CCMP2556_LOCUS19621</name>
</gene>
<sequence>MCFSPLFVTSLHPWLCLPDSFNRHPNRTIPCFGALFSQLPLNTSQQQKQLDMSNRSVVAAMSGTTCGASEPGCVWKAGVSIRYDITSRHAFWWEQHFPRWEMHTFRVFQRFVRPGAVVLDAGGWIGSTALWLAERARKVVVLEPGDRAFEELLLHVAQNPTRRSRLSLLRAALGPKRGLVQMTNRGDSADQVGVFDRQEGILSSVFGINDLLYAFPELEDVSFIKIDVEGSERDIIPAMTDFLRRKRPVMLLSIHPHALMDDELSKLIGELRALCPQLYSFHWNMSRWWLRDFQFTYRQIVAMPEVADPADDALCTWEPLPADALQVDDE</sequence>
<dbReference type="InterPro" id="IPR006342">
    <property type="entry name" value="FkbM_mtfrase"/>
</dbReference>
<proteinExistence type="predicted"/>
<dbReference type="InterPro" id="IPR029063">
    <property type="entry name" value="SAM-dependent_MTases_sf"/>
</dbReference>
<dbReference type="PANTHER" id="PTHR34203">
    <property type="entry name" value="METHYLTRANSFERASE, FKBM FAMILY PROTEIN"/>
    <property type="match status" value="1"/>
</dbReference>
<evidence type="ECO:0000259" key="1">
    <source>
        <dbReference type="Pfam" id="PF05050"/>
    </source>
</evidence>
<accession>A0ABP0L706</accession>
<feature type="domain" description="Methyltransferase FkbM" evidence="1">
    <location>
        <begin position="205"/>
        <end position="258"/>
    </location>
</feature>
<dbReference type="Proteomes" id="UP001642484">
    <property type="component" value="Unassembled WGS sequence"/>
</dbReference>
<evidence type="ECO:0000313" key="2">
    <source>
        <dbReference type="EMBL" id="CAK9034733.1"/>
    </source>
</evidence>
<keyword evidence="3" id="KW-1185">Reference proteome</keyword>
<name>A0ABP0L706_9DINO</name>